<dbReference type="AlphaFoldDB" id="A0A0J1D001"/>
<comment type="caution">
    <text evidence="1">The sequence shown here is derived from an EMBL/GenBank/DDBJ whole genome shotgun (WGS) entry which is preliminary data.</text>
</comment>
<dbReference type="InterPro" id="IPR013078">
    <property type="entry name" value="His_Pase_superF_clade-1"/>
</dbReference>
<dbReference type="EMBL" id="AEJF01000077">
    <property type="protein sequence ID" value="KLU26089.1"/>
    <property type="molecule type" value="Genomic_DNA"/>
</dbReference>
<name>A0A0J1D001_9BURK</name>
<dbReference type="InterPro" id="IPR029033">
    <property type="entry name" value="His_PPase_superfam"/>
</dbReference>
<evidence type="ECO:0000313" key="1">
    <source>
        <dbReference type="EMBL" id="KLU26089.1"/>
    </source>
</evidence>
<evidence type="ECO:0000313" key="2">
    <source>
        <dbReference type="Proteomes" id="UP000035963"/>
    </source>
</evidence>
<dbReference type="RefSeq" id="WP_047846733.1">
    <property type="nucleotide sequence ID" value="NZ_AEJF01000077.1"/>
</dbReference>
<dbReference type="PATRIC" id="fig|908627.4.peg.2516"/>
<dbReference type="Gene3D" id="3.40.50.1240">
    <property type="entry name" value="Phosphoglycerate mutase-like"/>
    <property type="match status" value="1"/>
</dbReference>
<dbReference type="Proteomes" id="UP000035963">
    <property type="component" value="Unassembled WGS sequence"/>
</dbReference>
<dbReference type="SUPFAM" id="SSF53254">
    <property type="entry name" value="Phosphoglycerate mutase-like"/>
    <property type="match status" value="1"/>
</dbReference>
<accession>A0A0J1D001</accession>
<keyword evidence="2" id="KW-1185">Reference proteome</keyword>
<sequence length="186" mass="19907">MKTELILLCHAATHAMKSGLFPSADDAIDELEQARLPKLASMFQPDSVITSAASAAVQTGRTFGIEASVDTSWNDLDYGLWQGRSIREIHDEDAAGLGAWLSEPGSAAHDGESLEALQTRVVGALERHREAGVTLAVTHAIVVKTVLATVLDAPLTAIYRMDLEPLSAVALTRSGDAWRLRCKSSL</sequence>
<gene>
    <name evidence="1" type="ORF">EOS_11330</name>
</gene>
<organism evidence="1 2">
    <name type="scientific">Caballeronia mineralivorans PML1(12)</name>
    <dbReference type="NCBI Taxonomy" id="908627"/>
    <lineage>
        <taxon>Bacteria</taxon>
        <taxon>Pseudomonadati</taxon>
        <taxon>Pseudomonadota</taxon>
        <taxon>Betaproteobacteria</taxon>
        <taxon>Burkholderiales</taxon>
        <taxon>Burkholderiaceae</taxon>
        <taxon>Caballeronia</taxon>
    </lineage>
</organism>
<dbReference type="Pfam" id="PF00300">
    <property type="entry name" value="His_Phos_1"/>
    <property type="match status" value="1"/>
</dbReference>
<protein>
    <recommendedName>
        <fullName evidence="3">Phosphoglycerate mutase</fullName>
    </recommendedName>
</protein>
<proteinExistence type="predicted"/>
<evidence type="ECO:0008006" key="3">
    <source>
        <dbReference type="Google" id="ProtNLM"/>
    </source>
</evidence>
<reference evidence="1 2" key="1">
    <citation type="journal article" date="2015" name="Genome Announc.">
        <title>Draft Genome Sequence of Burkholderia sp. Strain PML1(12), an Ectomycorrhizosphere-Inhabiting Bacterium with Effective Mineral-Weathering Ability.</title>
        <authorList>
            <person name="Uroz S."/>
            <person name="Oger P."/>
        </authorList>
    </citation>
    <scope>NUCLEOTIDE SEQUENCE [LARGE SCALE GENOMIC DNA]</scope>
    <source>
        <strain evidence="2">PML1(12)</strain>
    </source>
</reference>
<dbReference type="OrthoDB" id="7502553at2"/>